<dbReference type="OrthoDB" id="10432363at2759"/>
<dbReference type="VEuPathDB" id="FungiDB:CHGG_08399"/>
<organism evidence="2 3">
    <name type="scientific">Chaetomium globosum (strain ATCC 6205 / CBS 148.51 / DSM 1962 / NBRC 6347 / NRRL 1970)</name>
    <name type="common">Soil fungus</name>
    <dbReference type="NCBI Taxonomy" id="306901"/>
    <lineage>
        <taxon>Eukaryota</taxon>
        <taxon>Fungi</taxon>
        <taxon>Dikarya</taxon>
        <taxon>Ascomycota</taxon>
        <taxon>Pezizomycotina</taxon>
        <taxon>Sordariomycetes</taxon>
        <taxon>Sordariomycetidae</taxon>
        <taxon>Sordariales</taxon>
        <taxon>Chaetomiaceae</taxon>
        <taxon>Chaetomium</taxon>
    </lineage>
</organism>
<feature type="region of interest" description="Disordered" evidence="1">
    <location>
        <begin position="1"/>
        <end position="34"/>
    </location>
</feature>
<gene>
    <name evidence="2" type="ORF">CHGG_08399</name>
</gene>
<protein>
    <submittedName>
        <fullName evidence="2">Uncharacterized protein</fullName>
    </submittedName>
</protein>
<dbReference type="GeneID" id="4395041"/>
<dbReference type="AlphaFoldDB" id="Q2GUF5"/>
<keyword evidence="3" id="KW-1185">Reference proteome</keyword>
<reference evidence="3" key="1">
    <citation type="journal article" date="2015" name="Genome Announc.">
        <title>Draft genome sequence of the cellulolytic fungus Chaetomium globosum.</title>
        <authorList>
            <person name="Cuomo C.A."/>
            <person name="Untereiner W.A."/>
            <person name="Ma L.-J."/>
            <person name="Grabherr M."/>
            <person name="Birren B.W."/>
        </authorList>
    </citation>
    <scope>NUCLEOTIDE SEQUENCE [LARGE SCALE GENOMIC DNA]</scope>
    <source>
        <strain evidence="3">ATCC 6205 / CBS 148.51 / DSM 1962 / NBRC 6347 / NRRL 1970</strain>
    </source>
</reference>
<dbReference type="RefSeq" id="XP_001226326.1">
    <property type="nucleotide sequence ID" value="XM_001226325.1"/>
</dbReference>
<sequence>MQTSSNEEAKSNTSNTSKTSNNKSQSDPNKPSPALVRWFAEKPGEQPFSGLAGVTIVKGNPSHGEEAASPLGVELESELSCDLDDKKCE</sequence>
<feature type="compositionally biased region" description="Low complexity" evidence="1">
    <location>
        <begin position="11"/>
        <end position="24"/>
    </location>
</feature>
<dbReference type="EMBL" id="CH408034">
    <property type="protein sequence ID" value="EAQ84385.1"/>
    <property type="molecule type" value="Genomic_DNA"/>
</dbReference>
<accession>Q2GUF5</accession>
<feature type="region of interest" description="Disordered" evidence="1">
    <location>
        <begin position="61"/>
        <end position="89"/>
    </location>
</feature>
<dbReference type="HOGENOM" id="CLU_2454527_0_0_1"/>
<dbReference type="Proteomes" id="UP000001056">
    <property type="component" value="Unassembled WGS sequence"/>
</dbReference>
<name>Q2GUF5_CHAGB</name>
<proteinExistence type="predicted"/>
<evidence type="ECO:0000313" key="2">
    <source>
        <dbReference type="EMBL" id="EAQ84385.1"/>
    </source>
</evidence>
<dbReference type="InParanoid" id="Q2GUF5"/>
<evidence type="ECO:0000256" key="1">
    <source>
        <dbReference type="SAM" id="MobiDB-lite"/>
    </source>
</evidence>
<evidence type="ECO:0000313" key="3">
    <source>
        <dbReference type="Proteomes" id="UP000001056"/>
    </source>
</evidence>